<dbReference type="InterPro" id="IPR016444">
    <property type="entry name" value="Synaptobrevin/VAMP"/>
</dbReference>
<evidence type="ECO:0000256" key="2">
    <source>
        <dbReference type="SAM" id="Phobius"/>
    </source>
</evidence>
<dbReference type="SUPFAM" id="SSF58038">
    <property type="entry name" value="SNARE fusion complex"/>
    <property type="match status" value="1"/>
</dbReference>
<keyword evidence="5" id="KW-1185">Reference proteome</keyword>
<evidence type="ECO:0000313" key="5">
    <source>
        <dbReference type="Proteomes" id="UP000325440"/>
    </source>
</evidence>
<dbReference type="CDD" id="cd15870">
    <property type="entry name" value="R-SNARE_VAMP2"/>
    <property type="match status" value="1"/>
</dbReference>
<name>A0A5E4MX53_9HEMI</name>
<keyword evidence="2" id="KW-0812">Transmembrane</keyword>
<evidence type="ECO:0000256" key="1">
    <source>
        <dbReference type="PROSITE-ProRule" id="PRU00290"/>
    </source>
</evidence>
<sequence length="107" mass="12274">MADNMRQITKKPTEAQKKLLRESQAKVDEVVGIMKVNVEKVIERDRQISELDVRSSVLQHGASQFQHTATEVKRKMWWKNVRIMIILGIVIAVLLLLILGSFYPSNS</sequence>
<organism evidence="4 5">
    <name type="scientific">Cinara cedri</name>
    <dbReference type="NCBI Taxonomy" id="506608"/>
    <lineage>
        <taxon>Eukaryota</taxon>
        <taxon>Metazoa</taxon>
        <taxon>Ecdysozoa</taxon>
        <taxon>Arthropoda</taxon>
        <taxon>Hexapoda</taxon>
        <taxon>Insecta</taxon>
        <taxon>Pterygota</taxon>
        <taxon>Neoptera</taxon>
        <taxon>Paraneoptera</taxon>
        <taxon>Hemiptera</taxon>
        <taxon>Sternorrhyncha</taxon>
        <taxon>Aphidomorpha</taxon>
        <taxon>Aphidoidea</taxon>
        <taxon>Aphididae</taxon>
        <taxon>Lachninae</taxon>
        <taxon>Cinara</taxon>
    </lineage>
</organism>
<gene>
    <name evidence="4" type="ORF">CINCED_3A025477</name>
</gene>
<reference evidence="4 5" key="1">
    <citation type="submission" date="2019-08" db="EMBL/GenBank/DDBJ databases">
        <authorList>
            <person name="Alioto T."/>
            <person name="Alioto T."/>
            <person name="Gomez Garrido J."/>
        </authorList>
    </citation>
    <scope>NUCLEOTIDE SEQUENCE [LARGE SCALE GENOMIC DNA]</scope>
</reference>
<dbReference type="Pfam" id="PF00957">
    <property type="entry name" value="Synaptobrevin"/>
    <property type="match status" value="1"/>
</dbReference>
<keyword evidence="2" id="KW-1133">Transmembrane helix</keyword>
<dbReference type="InterPro" id="IPR042855">
    <property type="entry name" value="V_SNARE_CC"/>
</dbReference>
<dbReference type="Proteomes" id="UP000325440">
    <property type="component" value="Unassembled WGS sequence"/>
</dbReference>
<dbReference type="Gene3D" id="1.20.5.110">
    <property type="match status" value="1"/>
</dbReference>
<dbReference type="PIRSF" id="PIRSF005409">
    <property type="entry name" value="Synaptobrevin_euk"/>
    <property type="match status" value="1"/>
</dbReference>
<keyword evidence="2" id="KW-0472">Membrane</keyword>
<evidence type="ECO:0000259" key="3">
    <source>
        <dbReference type="PROSITE" id="PS50892"/>
    </source>
</evidence>
<accession>A0A5E4MX53</accession>
<feature type="domain" description="V-SNARE coiled-coil homology" evidence="3">
    <location>
        <begin position="19"/>
        <end position="79"/>
    </location>
</feature>
<dbReference type="PROSITE" id="PS50892">
    <property type="entry name" value="V_SNARE"/>
    <property type="match status" value="1"/>
</dbReference>
<dbReference type="PRINTS" id="PR00219">
    <property type="entry name" value="SYNAPTOBREVN"/>
</dbReference>
<dbReference type="EMBL" id="CABPRJ010001439">
    <property type="protein sequence ID" value="VVC36910.1"/>
    <property type="molecule type" value="Genomic_DNA"/>
</dbReference>
<protein>
    <submittedName>
        <fullName evidence="4">Synaptobrevin,Synaptobrevin/Vesicle-associated membrane protein</fullName>
    </submittedName>
</protein>
<dbReference type="PANTHER" id="PTHR45701">
    <property type="entry name" value="SYNAPTOBREVIN FAMILY MEMBER"/>
    <property type="match status" value="1"/>
</dbReference>
<dbReference type="GO" id="GO:0016192">
    <property type="term" value="P:vesicle-mediated transport"/>
    <property type="evidence" value="ECO:0007669"/>
    <property type="project" value="InterPro"/>
</dbReference>
<keyword evidence="1" id="KW-0175">Coiled coil</keyword>
<evidence type="ECO:0000313" key="4">
    <source>
        <dbReference type="EMBL" id="VVC36910.1"/>
    </source>
</evidence>
<dbReference type="InterPro" id="IPR001388">
    <property type="entry name" value="Synaptobrevin-like"/>
</dbReference>
<dbReference type="AlphaFoldDB" id="A0A5E4MX53"/>
<dbReference type="OrthoDB" id="10042941at2759"/>
<feature type="transmembrane region" description="Helical" evidence="2">
    <location>
        <begin position="83"/>
        <end position="103"/>
    </location>
</feature>
<proteinExistence type="predicted"/>
<dbReference type="GO" id="GO:0016020">
    <property type="term" value="C:membrane"/>
    <property type="evidence" value="ECO:0007669"/>
    <property type="project" value="InterPro"/>
</dbReference>